<accession>A0A3P7PMK6</accession>
<sequence length="164" mass="19210">MRAVCLMKQRLEALQRGLESGNWQKLRRQQPDQTENLEIAIEDIRDYWQAIVGVKRPFTESSELSAWATEVRARQIQPSVQTPSVQIEQADWQKLWINVKTWKAPGPGGSQAYWWTNLAYARQRLQRWCEKPVKGRKCRIPLWLAHARVVLIAKKRKHQQSPGD</sequence>
<protein>
    <submittedName>
        <fullName evidence="1">Uncharacterized protein</fullName>
    </submittedName>
</protein>
<dbReference type="AlphaFoldDB" id="A0A3P7PMK6"/>
<dbReference type="Proteomes" id="UP000271889">
    <property type="component" value="Unassembled WGS sequence"/>
</dbReference>
<gene>
    <name evidence="1" type="ORF">CGOC_LOCUS8960</name>
</gene>
<evidence type="ECO:0000313" key="1">
    <source>
        <dbReference type="EMBL" id="VDN21152.1"/>
    </source>
</evidence>
<evidence type="ECO:0000313" key="2">
    <source>
        <dbReference type="Proteomes" id="UP000271889"/>
    </source>
</evidence>
<reference evidence="1 2" key="1">
    <citation type="submission" date="2018-11" db="EMBL/GenBank/DDBJ databases">
        <authorList>
            <consortium name="Pathogen Informatics"/>
        </authorList>
    </citation>
    <scope>NUCLEOTIDE SEQUENCE [LARGE SCALE GENOMIC DNA]</scope>
</reference>
<name>A0A3P7PMK6_CYLGO</name>
<proteinExistence type="predicted"/>
<organism evidence="1 2">
    <name type="scientific">Cylicostephanus goldi</name>
    <name type="common">Nematode worm</name>
    <dbReference type="NCBI Taxonomy" id="71465"/>
    <lineage>
        <taxon>Eukaryota</taxon>
        <taxon>Metazoa</taxon>
        <taxon>Ecdysozoa</taxon>
        <taxon>Nematoda</taxon>
        <taxon>Chromadorea</taxon>
        <taxon>Rhabditida</taxon>
        <taxon>Rhabditina</taxon>
        <taxon>Rhabditomorpha</taxon>
        <taxon>Strongyloidea</taxon>
        <taxon>Strongylidae</taxon>
        <taxon>Cylicostephanus</taxon>
    </lineage>
</organism>
<dbReference type="OrthoDB" id="5798715at2759"/>
<keyword evidence="2" id="KW-1185">Reference proteome</keyword>
<dbReference type="EMBL" id="UYRV01105439">
    <property type="protein sequence ID" value="VDN21152.1"/>
    <property type="molecule type" value="Genomic_DNA"/>
</dbReference>